<comment type="caution">
    <text evidence="1">The sequence shown here is derived from an EMBL/GenBank/DDBJ whole genome shotgun (WGS) entry which is preliminary data.</text>
</comment>
<name>A0A225DJB4_9BACT</name>
<accession>A0A225DJB4</accession>
<dbReference type="InterPro" id="IPR013783">
    <property type="entry name" value="Ig-like_fold"/>
</dbReference>
<dbReference type="Gene3D" id="2.60.40.10">
    <property type="entry name" value="Immunoglobulins"/>
    <property type="match status" value="2"/>
</dbReference>
<sequence>MKGPSDTSIEAGDTSTINVNVTREKFNAPVELKFTDLPEGVSIMEKDLSISKDATSAKLTLKANPDAKAIDDHKVTVTASGGGMTEDVTFKVTVKGSLAAKKLTLKAPYDTSIKQNETATINVEVAREKFNAPVELKFTDLPEGVSIMEKDLSISKDATSAKLTLKATPNAKAIDDHKVTVTASGGGMTQEATFKVTVKK</sequence>
<gene>
    <name evidence="1" type="ORF">FRUB_05694</name>
</gene>
<proteinExistence type="predicted"/>
<organism evidence="1 2">
    <name type="scientific">Fimbriiglobus ruber</name>
    <dbReference type="NCBI Taxonomy" id="1908690"/>
    <lineage>
        <taxon>Bacteria</taxon>
        <taxon>Pseudomonadati</taxon>
        <taxon>Planctomycetota</taxon>
        <taxon>Planctomycetia</taxon>
        <taxon>Gemmatales</taxon>
        <taxon>Gemmataceae</taxon>
        <taxon>Fimbriiglobus</taxon>
    </lineage>
</organism>
<reference evidence="2" key="1">
    <citation type="submission" date="2017-06" db="EMBL/GenBank/DDBJ databases">
        <title>Genome analysis of Fimbriiglobus ruber SP5, the first member of the order Planctomycetales with confirmed chitinolytic capability.</title>
        <authorList>
            <person name="Ravin N.V."/>
            <person name="Rakitin A.L."/>
            <person name="Ivanova A.A."/>
            <person name="Beletsky A.V."/>
            <person name="Kulichevskaya I.S."/>
            <person name="Mardanov A.V."/>
            <person name="Dedysh S.N."/>
        </authorList>
    </citation>
    <scope>NUCLEOTIDE SEQUENCE [LARGE SCALE GENOMIC DNA]</scope>
    <source>
        <strain evidence="2">SP5</strain>
    </source>
</reference>
<keyword evidence="2" id="KW-1185">Reference proteome</keyword>
<evidence type="ECO:0000313" key="1">
    <source>
        <dbReference type="EMBL" id="OWK39804.1"/>
    </source>
</evidence>
<dbReference type="AlphaFoldDB" id="A0A225DJB4"/>
<dbReference type="Proteomes" id="UP000214646">
    <property type="component" value="Unassembled WGS sequence"/>
</dbReference>
<dbReference type="EMBL" id="NIDE01000009">
    <property type="protein sequence ID" value="OWK39804.1"/>
    <property type="molecule type" value="Genomic_DNA"/>
</dbReference>
<evidence type="ECO:0000313" key="2">
    <source>
        <dbReference type="Proteomes" id="UP000214646"/>
    </source>
</evidence>
<protein>
    <submittedName>
        <fullName evidence="1">NHL repeat protein</fullName>
    </submittedName>
</protein>